<dbReference type="EMBL" id="JAMKFB020000017">
    <property type="protein sequence ID" value="KAL0169583.1"/>
    <property type="molecule type" value="Genomic_DNA"/>
</dbReference>
<evidence type="ECO:0000259" key="2">
    <source>
        <dbReference type="Pfam" id="PF18038"/>
    </source>
</evidence>
<feature type="domain" description="Focal adhesion kinase N-terminal" evidence="2">
    <location>
        <begin position="34"/>
        <end position="63"/>
    </location>
</feature>
<evidence type="ECO:0000256" key="1">
    <source>
        <dbReference type="SAM" id="MobiDB-lite"/>
    </source>
</evidence>
<accession>A0ABD0P670</accession>
<reference evidence="3 4" key="1">
    <citation type="submission" date="2024-05" db="EMBL/GenBank/DDBJ databases">
        <title>Genome sequencing and assembly of Indian major carp, Cirrhinus mrigala (Hamilton, 1822).</title>
        <authorList>
            <person name="Mohindra V."/>
            <person name="Chowdhury L.M."/>
            <person name="Lal K."/>
            <person name="Jena J.K."/>
        </authorList>
    </citation>
    <scope>NUCLEOTIDE SEQUENCE [LARGE SCALE GENOMIC DNA]</scope>
    <source>
        <strain evidence="3">CM1030</strain>
        <tissue evidence="3">Blood</tissue>
    </source>
</reference>
<evidence type="ECO:0000313" key="4">
    <source>
        <dbReference type="Proteomes" id="UP001529510"/>
    </source>
</evidence>
<gene>
    <name evidence="3" type="ORF">M9458_034179</name>
</gene>
<feature type="non-terminal residue" evidence="3">
    <location>
        <position position="63"/>
    </location>
</feature>
<organism evidence="3 4">
    <name type="scientific">Cirrhinus mrigala</name>
    <name type="common">Mrigala</name>
    <dbReference type="NCBI Taxonomy" id="683832"/>
    <lineage>
        <taxon>Eukaryota</taxon>
        <taxon>Metazoa</taxon>
        <taxon>Chordata</taxon>
        <taxon>Craniata</taxon>
        <taxon>Vertebrata</taxon>
        <taxon>Euteleostomi</taxon>
        <taxon>Actinopterygii</taxon>
        <taxon>Neopterygii</taxon>
        <taxon>Teleostei</taxon>
        <taxon>Ostariophysi</taxon>
        <taxon>Cypriniformes</taxon>
        <taxon>Cyprinidae</taxon>
        <taxon>Labeoninae</taxon>
        <taxon>Labeonini</taxon>
        <taxon>Cirrhinus</taxon>
    </lineage>
</organism>
<dbReference type="Pfam" id="PF18038">
    <property type="entry name" value="FERM_N_2"/>
    <property type="match status" value="1"/>
</dbReference>
<proteinExistence type="predicted"/>
<protein>
    <recommendedName>
        <fullName evidence="2">Focal adhesion kinase N-terminal domain-containing protein</fullName>
    </recommendedName>
</protein>
<evidence type="ECO:0000313" key="3">
    <source>
        <dbReference type="EMBL" id="KAL0169583.1"/>
    </source>
</evidence>
<dbReference type="Gene3D" id="3.10.20.90">
    <property type="entry name" value="Phosphatidylinositol 3-kinase Catalytic Subunit, Chain A, domain 1"/>
    <property type="match status" value="1"/>
</dbReference>
<comment type="caution">
    <text evidence="3">The sequence shown here is derived from an EMBL/GenBank/DDBJ whole genome shotgun (WGS) entry which is preliminary data.</text>
</comment>
<feature type="region of interest" description="Disordered" evidence="1">
    <location>
        <begin position="1"/>
        <end position="23"/>
    </location>
</feature>
<dbReference type="AlphaFoldDB" id="A0ABD0P670"/>
<keyword evidence="4" id="KW-1185">Reference proteome</keyword>
<dbReference type="InterPro" id="IPR041390">
    <property type="entry name" value="FADK_N"/>
</dbReference>
<name>A0ABD0P670_CIRMR</name>
<dbReference type="Proteomes" id="UP001529510">
    <property type="component" value="Unassembled WGS sequence"/>
</dbReference>
<sequence length="63" mass="6702">MSGDTSTLSWKPPPPGPPQASVGAVNNKCTGPVKILKVCFISNSANLGKNFKLVKCESSWNIR</sequence>